<evidence type="ECO:0000256" key="1">
    <source>
        <dbReference type="SAM" id="MobiDB-lite"/>
    </source>
</evidence>
<organism evidence="2 3">
    <name type="scientific">Glossina palpalis gambiensis</name>
    <dbReference type="NCBI Taxonomy" id="67801"/>
    <lineage>
        <taxon>Eukaryota</taxon>
        <taxon>Metazoa</taxon>
        <taxon>Ecdysozoa</taxon>
        <taxon>Arthropoda</taxon>
        <taxon>Hexapoda</taxon>
        <taxon>Insecta</taxon>
        <taxon>Pterygota</taxon>
        <taxon>Neoptera</taxon>
        <taxon>Endopterygota</taxon>
        <taxon>Diptera</taxon>
        <taxon>Brachycera</taxon>
        <taxon>Muscomorpha</taxon>
        <taxon>Hippoboscoidea</taxon>
        <taxon>Glossinidae</taxon>
        <taxon>Glossina</taxon>
    </lineage>
</organism>
<dbReference type="AlphaFoldDB" id="A0A1B0B1N5"/>
<dbReference type="Proteomes" id="UP000092460">
    <property type="component" value="Unassembled WGS sequence"/>
</dbReference>
<proteinExistence type="predicted"/>
<sequence>MKACKLNSLLTTHFFICEEPSSSLSSSNFCNKSQAMSAALLRYDRSAKLFSSSHVHASLEFSSLLRTHAPSAIRVCWQVPNSHSPKSKLYDTGHVNWETIVDKGINVCCQFMPSPILTLSANKAKAVSKPLAFKNTCNKVAVSRLPPLPYIRPDPVVSCKRFNLCIASSTDVAVDILIGVSAIHTMTGNDCVLIRICCSRSQFRHNAKRIKAFCRTVSDRTDNPIWLPNNAPNETVPKHPDTSANK</sequence>
<name>A0A1B0B1N5_9MUSC</name>
<accession>A0A1B0B1N5</accession>
<reference evidence="3" key="1">
    <citation type="submission" date="2015-01" db="EMBL/GenBank/DDBJ databases">
        <authorList>
            <person name="Aksoy S."/>
            <person name="Warren W."/>
            <person name="Wilson R.K."/>
        </authorList>
    </citation>
    <scope>NUCLEOTIDE SEQUENCE [LARGE SCALE GENOMIC DNA]</scope>
    <source>
        <strain evidence="3">IAEA</strain>
    </source>
</reference>
<keyword evidence="3" id="KW-1185">Reference proteome</keyword>
<dbReference type="EMBL" id="JXJN01007216">
    <property type="status" value="NOT_ANNOTATED_CDS"/>
    <property type="molecule type" value="Genomic_DNA"/>
</dbReference>
<feature type="region of interest" description="Disordered" evidence="1">
    <location>
        <begin position="225"/>
        <end position="246"/>
    </location>
</feature>
<protein>
    <submittedName>
        <fullName evidence="2">Uncharacterized protein</fullName>
    </submittedName>
</protein>
<reference evidence="2" key="2">
    <citation type="submission" date="2020-05" db="UniProtKB">
        <authorList>
            <consortium name="EnsemblMetazoa"/>
        </authorList>
    </citation>
    <scope>IDENTIFICATION</scope>
    <source>
        <strain evidence="2">IAEA</strain>
    </source>
</reference>
<feature type="compositionally biased region" description="Basic and acidic residues" evidence="1">
    <location>
        <begin position="236"/>
        <end position="246"/>
    </location>
</feature>
<evidence type="ECO:0000313" key="2">
    <source>
        <dbReference type="EnsemblMetazoa" id="GPPI015916-PA"/>
    </source>
</evidence>
<evidence type="ECO:0000313" key="3">
    <source>
        <dbReference type="Proteomes" id="UP000092460"/>
    </source>
</evidence>
<dbReference type="VEuPathDB" id="VectorBase:GPPI015916"/>
<dbReference type="EnsemblMetazoa" id="GPPI015916-RA">
    <property type="protein sequence ID" value="GPPI015916-PA"/>
    <property type="gene ID" value="GPPI015916"/>
</dbReference>